<gene>
    <name evidence="2" type="ORF">D1639_05880</name>
</gene>
<accession>A0A7C9NAS1</accession>
<feature type="domain" description="FMN-binding" evidence="1">
    <location>
        <begin position="38"/>
        <end position="63"/>
    </location>
</feature>
<dbReference type="Gene3D" id="3.90.1010.20">
    <property type="match status" value="1"/>
</dbReference>
<evidence type="ECO:0000313" key="2">
    <source>
        <dbReference type="EMBL" id="NBI34564.1"/>
    </source>
</evidence>
<dbReference type="GO" id="GO:0010181">
    <property type="term" value="F:FMN binding"/>
    <property type="evidence" value="ECO:0007669"/>
    <property type="project" value="InterPro"/>
</dbReference>
<reference evidence="2" key="1">
    <citation type="submission" date="2018-08" db="EMBL/GenBank/DDBJ databases">
        <title>Murine metabolic-syndrome-specific gut microbial biobank.</title>
        <authorList>
            <person name="Liu C."/>
        </authorList>
    </citation>
    <scope>NUCLEOTIDE SEQUENCE [LARGE SCALE GENOMIC DNA]</scope>
    <source>
        <strain evidence="2">Z82</strain>
    </source>
</reference>
<name>A0A7C9NAS1_9BACT</name>
<sequence length="66" mass="7047">MVEDFLGLTKSSPAGTLFNTGDWVNSKRPRRTYMVYDQAQADAIAGATVTSGAIKGAVQKALDQVK</sequence>
<dbReference type="GO" id="GO:0016020">
    <property type="term" value="C:membrane"/>
    <property type="evidence" value="ECO:0007669"/>
    <property type="project" value="InterPro"/>
</dbReference>
<proteinExistence type="predicted"/>
<dbReference type="EMBL" id="QWKH01000033">
    <property type="protein sequence ID" value="NBI34564.1"/>
    <property type="molecule type" value="Genomic_DNA"/>
</dbReference>
<comment type="caution">
    <text evidence="2">The sequence shown here is derived from an EMBL/GenBank/DDBJ whole genome shotgun (WGS) entry which is preliminary data.</text>
</comment>
<dbReference type="AlphaFoldDB" id="A0A7C9NAS1"/>
<organism evidence="2">
    <name type="scientific">Muribaculaceae bacterium Z82</name>
    <dbReference type="NCBI Taxonomy" id="2304548"/>
    <lineage>
        <taxon>Bacteria</taxon>
        <taxon>Pseudomonadati</taxon>
        <taxon>Bacteroidota</taxon>
        <taxon>Bacteroidia</taxon>
        <taxon>Bacteroidales</taxon>
        <taxon>Muribaculaceae</taxon>
    </lineage>
</organism>
<dbReference type="InterPro" id="IPR007329">
    <property type="entry name" value="FMN-bd"/>
</dbReference>
<evidence type="ECO:0000259" key="1">
    <source>
        <dbReference type="Pfam" id="PF04205"/>
    </source>
</evidence>
<dbReference type="Pfam" id="PF04205">
    <property type="entry name" value="FMN_bind"/>
    <property type="match status" value="1"/>
</dbReference>
<protein>
    <submittedName>
        <fullName evidence="2">FMN-binding protein</fullName>
    </submittedName>
</protein>